<dbReference type="PANTHER" id="PTHR43790:SF3">
    <property type="entry name" value="D-ALLOSE IMPORT ATP-BINDING PROTEIN ALSA-RELATED"/>
    <property type="match status" value="1"/>
</dbReference>
<reference evidence="11 12" key="1">
    <citation type="journal article" date="2024" name="Proc. Natl. Acad. Sci. U.S.A.">
        <title>The evolutionary genomics of adaptation to stress in wild rhizobium bacteria.</title>
        <authorList>
            <person name="Kehlet-Delgado H."/>
            <person name="Montoya A.P."/>
            <person name="Jensen K.T."/>
            <person name="Wendlandt C.E."/>
            <person name="Dexheimer C."/>
            <person name="Roberts M."/>
            <person name="Torres Martinez L."/>
            <person name="Friesen M.L."/>
            <person name="Griffitts J.S."/>
            <person name="Porter S.S."/>
        </authorList>
    </citation>
    <scope>NUCLEOTIDE SEQUENCE [LARGE SCALE GENOMIC DNA]</scope>
    <source>
        <strain evidence="11 12">M0729</strain>
    </source>
</reference>
<accession>A0ABV1YGR2</accession>
<dbReference type="Pfam" id="PF00005">
    <property type="entry name" value="ABC_tran"/>
    <property type="match status" value="2"/>
</dbReference>
<keyword evidence="9" id="KW-0472">Membrane</keyword>
<keyword evidence="8" id="KW-1278">Translocase</keyword>
<gene>
    <name evidence="11" type="ORF">NKI33_15490</name>
</gene>
<evidence type="ECO:0000256" key="4">
    <source>
        <dbReference type="ARBA" id="ARBA00022597"/>
    </source>
</evidence>
<name>A0ABV1YGR2_9HYPH</name>
<comment type="caution">
    <text evidence="11">The sequence shown here is derived from an EMBL/GenBank/DDBJ whole genome shotgun (WGS) entry which is preliminary data.</text>
</comment>
<evidence type="ECO:0000256" key="6">
    <source>
        <dbReference type="ARBA" id="ARBA00022741"/>
    </source>
</evidence>
<keyword evidence="5" id="KW-0677">Repeat</keyword>
<dbReference type="InterPro" id="IPR003439">
    <property type="entry name" value="ABC_transporter-like_ATP-bd"/>
</dbReference>
<evidence type="ECO:0000313" key="11">
    <source>
        <dbReference type="EMBL" id="MER8934368.1"/>
    </source>
</evidence>
<sequence>MSTAAGHDVILKLADVSKVYAGTVAVKQANFEVRKGAVNVLVGENGAGKSTLMKIIAGVEQPTAGRILLDGNEVSFSSSGDAVNRGIGMVFQELNLFGNMTVAENIFATREMTNRFRKIDRKEQERRAGIFLERLEAGIRPDMLVEDLRIGQQQLVEIAKAVSLDARILIMDEPTSALSAAEVEILFKVIADLKSRGVAIVYISHRLEELIRIGDYITVLRDGRITGQEEMRNVDTQWIVRQMIGSDAKDFAKADDHAPGEEIFRAEDICLPRATGGLAVDHVSLSLRAGEILGIYGLMGAGRSELFDCIMGRHVHASGNIFIDGKQVRERDTTRRIRRGLALIPEDRQREGLVSILSVASNLTLASLSRFVSLFHIRSAAERQAVAQMVRELAIKVADPAQEVSSLSGGNQQKVVIGKALLTGPKVLLMDEPSRGIDVGAKADVFRTMRKLSRDGLGILFATSDLDEVMALSDRIAVMSNGKLTGMFERADATEAAIVAASALGHGPVPAHPAPADLAPHILPPHMESNADD</sequence>
<dbReference type="GO" id="GO:0005524">
    <property type="term" value="F:ATP binding"/>
    <property type="evidence" value="ECO:0007669"/>
    <property type="project" value="UniProtKB-KW"/>
</dbReference>
<evidence type="ECO:0000259" key="10">
    <source>
        <dbReference type="PROSITE" id="PS50893"/>
    </source>
</evidence>
<dbReference type="InterPro" id="IPR003593">
    <property type="entry name" value="AAA+_ATPase"/>
</dbReference>
<keyword evidence="6" id="KW-0547">Nucleotide-binding</keyword>
<comment type="similarity">
    <text evidence="1">Belongs to the ABC transporter superfamily.</text>
</comment>
<evidence type="ECO:0000256" key="5">
    <source>
        <dbReference type="ARBA" id="ARBA00022737"/>
    </source>
</evidence>
<dbReference type="InterPro" id="IPR017871">
    <property type="entry name" value="ABC_transporter-like_CS"/>
</dbReference>
<keyword evidence="12" id="KW-1185">Reference proteome</keyword>
<feature type="domain" description="ABC transporter" evidence="10">
    <location>
        <begin position="264"/>
        <end position="506"/>
    </location>
</feature>
<dbReference type="SUPFAM" id="SSF52540">
    <property type="entry name" value="P-loop containing nucleoside triphosphate hydrolases"/>
    <property type="match status" value="2"/>
</dbReference>
<evidence type="ECO:0000313" key="12">
    <source>
        <dbReference type="Proteomes" id="UP001464387"/>
    </source>
</evidence>
<keyword evidence="4" id="KW-0762">Sugar transport</keyword>
<dbReference type="PROSITE" id="PS50893">
    <property type="entry name" value="ABC_TRANSPORTER_2"/>
    <property type="match status" value="2"/>
</dbReference>
<evidence type="ECO:0000256" key="2">
    <source>
        <dbReference type="ARBA" id="ARBA00022448"/>
    </source>
</evidence>
<organism evidence="11 12">
    <name type="scientific">Mesorhizobium opportunistum</name>
    <dbReference type="NCBI Taxonomy" id="593909"/>
    <lineage>
        <taxon>Bacteria</taxon>
        <taxon>Pseudomonadati</taxon>
        <taxon>Pseudomonadota</taxon>
        <taxon>Alphaproteobacteria</taxon>
        <taxon>Hyphomicrobiales</taxon>
        <taxon>Phyllobacteriaceae</taxon>
        <taxon>Mesorhizobium</taxon>
    </lineage>
</organism>
<dbReference type="RefSeq" id="WP_287271251.1">
    <property type="nucleotide sequence ID" value="NZ_JAMYMY010000022.1"/>
</dbReference>
<dbReference type="CDD" id="cd03216">
    <property type="entry name" value="ABC_Carb_Monos_I"/>
    <property type="match status" value="1"/>
</dbReference>
<evidence type="ECO:0000256" key="8">
    <source>
        <dbReference type="ARBA" id="ARBA00022967"/>
    </source>
</evidence>
<evidence type="ECO:0000256" key="1">
    <source>
        <dbReference type="ARBA" id="ARBA00005417"/>
    </source>
</evidence>
<evidence type="ECO:0000256" key="3">
    <source>
        <dbReference type="ARBA" id="ARBA00022475"/>
    </source>
</evidence>
<keyword evidence="2" id="KW-0813">Transport</keyword>
<dbReference type="InterPro" id="IPR050107">
    <property type="entry name" value="ABC_carbohydrate_import_ATPase"/>
</dbReference>
<dbReference type="CDD" id="cd03215">
    <property type="entry name" value="ABC_Carb_Monos_II"/>
    <property type="match status" value="1"/>
</dbReference>
<dbReference type="PANTHER" id="PTHR43790">
    <property type="entry name" value="CARBOHYDRATE TRANSPORT ATP-BINDING PROTEIN MG119-RELATED"/>
    <property type="match status" value="1"/>
</dbReference>
<evidence type="ECO:0000256" key="7">
    <source>
        <dbReference type="ARBA" id="ARBA00022840"/>
    </source>
</evidence>
<proteinExistence type="inferred from homology"/>
<dbReference type="Gene3D" id="3.40.50.300">
    <property type="entry name" value="P-loop containing nucleotide triphosphate hydrolases"/>
    <property type="match status" value="2"/>
</dbReference>
<dbReference type="SMART" id="SM00382">
    <property type="entry name" value="AAA"/>
    <property type="match status" value="2"/>
</dbReference>
<evidence type="ECO:0000256" key="9">
    <source>
        <dbReference type="ARBA" id="ARBA00023136"/>
    </source>
</evidence>
<keyword evidence="3" id="KW-1003">Cell membrane</keyword>
<protein>
    <submittedName>
        <fullName evidence="11">Sugar ABC transporter ATP-binding protein</fullName>
    </submittedName>
</protein>
<dbReference type="EMBL" id="JAMYPJ010000019">
    <property type="protein sequence ID" value="MER8934368.1"/>
    <property type="molecule type" value="Genomic_DNA"/>
</dbReference>
<keyword evidence="7 11" id="KW-0067">ATP-binding</keyword>
<dbReference type="InterPro" id="IPR027417">
    <property type="entry name" value="P-loop_NTPase"/>
</dbReference>
<dbReference type="PROSITE" id="PS00211">
    <property type="entry name" value="ABC_TRANSPORTER_1"/>
    <property type="match status" value="1"/>
</dbReference>
<feature type="domain" description="ABC transporter" evidence="10">
    <location>
        <begin position="11"/>
        <end position="243"/>
    </location>
</feature>
<dbReference type="Proteomes" id="UP001464387">
    <property type="component" value="Unassembled WGS sequence"/>
</dbReference>